<dbReference type="GO" id="GO:0000156">
    <property type="term" value="F:phosphorelay response regulator activity"/>
    <property type="evidence" value="ECO:0007669"/>
    <property type="project" value="TreeGrafter"/>
</dbReference>
<dbReference type="InterPro" id="IPR011006">
    <property type="entry name" value="CheY-like_superfamily"/>
</dbReference>
<keyword evidence="2" id="KW-0597">Phosphoprotein</keyword>
<accession>A0A2S6MVC9</accession>
<dbReference type="RefSeq" id="WP_104522778.1">
    <property type="nucleotide sequence ID" value="NZ_NHRY01000270.1"/>
</dbReference>
<dbReference type="InterPro" id="IPR001867">
    <property type="entry name" value="OmpR/PhoB-type_DNA-bd"/>
</dbReference>
<protein>
    <submittedName>
        <fullName evidence="6">DNA-binding response regulator</fullName>
    </submittedName>
</protein>
<dbReference type="Gene3D" id="3.40.50.2300">
    <property type="match status" value="1"/>
</dbReference>
<comment type="caution">
    <text evidence="6">The sequence shown here is derived from an EMBL/GenBank/DDBJ whole genome shotgun (WGS) entry which is preliminary data.</text>
</comment>
<evidence type="ECO:0000259" key="4">
    <source>
        <dbReference type="PROSITE" id="PS50110"/>
    </source>
</evidence>
<dbReference type="GO" id="GO:0000976">
    <property type="term" value="F:transcription cis-regulatory region binding"/>
    <property type="evidence" value="ECO:0007669"/>
    <property type="project" value="TreeGrafter"/>
</dbReference>
<feature type="domain" description="OmpR/PhoB-type" evidence="5">
    <location>
        <begin position="124"/>
        <end position="222"/>
    </location>
</feature>
<dbReference type="GO" id="GO:0006355">
    <property type="term" value="P:regulation of DNA-templated transcription"/>
    <property type="evidence" value="ECO:0007669"/>
    <property type="project" value="InterPro"/>
</dbReference>
<feature type="modified residue" description="4-aspartylphosphate" evidence="2">
    <location>
        <position position="51"/>
    </location>
</feature>
<dbReference type="SMART" id="SM00448">
    <property type="entry name" value="REC"/>
    <property type="match status" value="1"/>
</dbReference>
<feature type="DNA-binding region" description="OmpR/PhoB-type" evidence="3">
    <location>
        <begin position="124"/>
        <end position="222"/>
    </location>
</feature>
<proteinExistence type="predicted"/>
<dbReference type="PROSITE" id="PS50110">
    <property type="entry name" value="RESPONSE_REGULATORY"/>
    <property type="match status" value="1"/>
</dbReference>
<dbReference type="PANTHER" id="PTHR48111:SF36">
    <property type="entry name" value="TRANSCRIPTIONAL REGULATORY PROTEIN CUTR"/>
    <property type="match status" value="1"/>
</dbReference>
<evidence type="ECO:0000256" key="3">
    <source>
        <dbReference type="PROSITE-ProRule" id="PRU01091"/>
    </source>
</evidence>
<keyword evidence="7" id="KW-1185">Reference proteome</keyword>
<reference evidence="6 7" key="1">
    <citation type="journal article" date="2018" name="Arch. Microbiol.">
        <title>New insights into the metabolic potential of the phototrophic purple bacterium Rhodopila globiformis DSM 161(T) from its draft genome sequence and evidence for a vanadium-dependent nitrogenase.</title>
        <authorList>
            <person name="Imhoff J.F."/>
            <person name="Rahn T."/>
            <person name="Kunzel S."/>
            <person name="Neulinger S.C."/>
        </authorList>
    </citation>
    <scope>NUCLEOTIDE SEQUENCE [LARGE SCALE GENOMIC DNA]</scope>
    <source>
        <strain evidence="6 7">DSM 161</strain>
    </source>
</reference>
<dbReference type="InterPro" id="IPR036388">
    <property type="entry name" value="WH-like_DNA-bd_sf"/>
</dbReference>
<dbReference type="InterPro" id="IPR001789">
    <property type="entry name" value="Sig_transdc_resp-reg_receiver"/>
</dbReference>
<evidence type="ECO:0000313" key="7">
    <source>
        <dbReference type="Proteomes" id="UP000239724"/>
    </source>
</evidence>
<dbReference type="PROSITE" id="PS51755">
    <property type="entry name" value="OMPR_PHOB"/>
    <property type="match status" value="1"/>
</dbReference>
<dbReference type="CDD" id="cd00383">
    <property type="entry name" value="trans_reg_C"/>
    <property type="match status" value="1"/>
</dbReference>
<evidence type="ECO:0000313" key="6">
    <source>
        <dbReference type="EMBL" id="PPQ26317.1"/>
    </source>
</evidence>
<dbReference type="GO" id="GO:0005829">
    <property type="term" value="C:cytosol"/>
    <property type="evidence" value="ECO:0007669"/>
    <property type="project" value="TreeGrafter"/>
</dbReference>
<evidence type="ECO:0000256" key="2">
    <source>
        <dbReference type="PROSITE-ProRule" id="PRU00169"/>
    </source>
</evidence>
<organism evidence="6 7">
    <name type="scientific">Rhodopila globiformis</name>
    <name type="common">Rhodopseudomonas globiformis</name>
    <dbReference type="NCBI Taxonomy" id="1071"/>
    <lineage>
        <taxon>Bacteria</taxon>
        <taxon>Pseudomonadati</taxon>
        <taxon>Pseudomonadota</taxon>
        <taxon>Alphaproteobacteria</taxon>
        <taxon>Acetobacterales</taxon>
        <taxon>Acetobacteraceae</taxon>
        <taxon>Rhodopila</taxon>
    </lineage>
</organism>
<keyword evidence="1 3" id="KW-0238">DNA-binding</keyword>
<dbReference type="Gene3D" id="1.10.10.10">
    <property type="entry name" value="Winged helix-like DNA-binding domain superfamily/Winged helix DNA-binding domain"/>
    <property type="match status" value="1"/>
</dbReference>
<dbReference type="EMBL" id="NHRY01000270">
    <property type="protein sequence ID" value="PPQ26317.1"/>
    <property type="molecule type" value="Genomic_DNA"/>
</dbReference>
<dbReference type="Pfam" id="PF00486">
    <property type="entry name" value="Trans_reg_C"/>
    <property type="match status" value="1"/>
</dbReference>
<feature type="domain" description="Response regulatory" evidence="4">
    <location>
        <begin position="2"/>
        <end position="116"/>
    </location>
</feature>
<dbReference type="PANTHER" id="PTHR48111">
    <property type="entry name" value="REGULATOR OF RPOS"/>
    <property type="match status" value="1"/>
</dbReference>
<evidence type="ECO:0000259" key="5">
    <source>
        <dbReference type="PROSITE" id="PS51755"/>
    </source>
</evidence>
<name>A0A2S6MVC9_RHOGL</name>
<dbReference type="CDD" id="cd17624">
    <property type="entry name" value="REC_OmpR_PmrA-like"/>
    <property type="match status" value="1"/>
</dbReference>
<sequence length="225" mass="24308">MRLLLVEDNERLLGLTRDALARAGYEADGVTTAADARTALGSIAYSVVVLDLGLPDQDGLALLKQIRASGNTVPILILTARSGVEERVRGLDAGADDYLVKPFAQEELQARIRVLLRRPGSLLGRALDLGNLRLDSLSREVTINGTPLSVSPREAAVLEILLRRAGRVVPKKVVEDHLFGLAGEFSSNAVEVYVHRLRKQLTEAGADVEIHTIRGIGYLLACSAR</sequence>
<dbReference type="SMART" id="SM00862">
    <property type="entry name" value="Trans_reg_C"/>
    <property type="match status" value="1"/>
</dbReference>
<dbReference type="AlphaFoldDB" id="A0A2S6MVC9"/>
<gene>
    <name evidence="6" type="ORF">CCS01_30295</name>
</gene>
<evidence type="ECO:0000256" key="1">
    <source>
        <dbReference type="ARBA" id="ARBA00023125"/>
    </source>
</evidence>
<dbReference type="OrthoDB" id="9802426at2"/>
<dbReference type="GO" id="GO:0032993">
    <property type="term" value="C:protein-DNA complex"/>
    <property type="evidence" value="ECO:0007669"/>
    <property type="project" value="TreeGrafter"/>
</dbReference>
<dbReference type="Gene3D" id="6.10.250.690">
    <property type="match status" value="1"/>
</dbReference>
<dbReference type="InterPro" id="IPR039420">
    <property type="entry name" value="WalR-like"/>
</dbReference>
<dbReference type="SUPFAM" id="SSF52172">
    <property type="entry name" value="CheY-like"/>
    <property type="match status" value="1"/>
</dbReference>
<dbReference type="Pfam" id="PF00072">
    <property type="entry name" value="Response_reg"/>
    <property type="match status" value="1"/>
</dbReference>
<dbReference type="Proteomes" id="UP000239724">
    <property type="component" value="Unassembled WGS sequence"/>
</dbReference>